<proteinExistence type="predicted"/>
<dbReference type="EMBL" id="UYRU01059529">
    <property type="protein sequence ID" value="VDN14521.1"/>
    <property type="molecule type" value="Genomic_DNA"/>
</dbReference>
<dbReference type="AlphaFoldDB" id="A0A3P7M964"/>
<keyword evidence="2" id="KW-1185">Reference proteome</keyword>
<gene>
    <name evidence="1" type="ORF">DILT_LOCUS10352</name>
</gene>
<dbReference type="Proteomes" id="UP000281553">
    <property type="component" value="Unassembled WGS sequence"/>
</dbReference>
<protein>
    <submittedName>
        <fullName evidence="1">Uncharacterized protein</fullName>
    </submittedName>
</protein>
<evidence type="ECO:0000313" key="2">
    <source>
        <dbReference type="Proteomes" id="UP000281553"/>
    </source>
</evidence>
<organism evidence="1 2">
    <name type="scientific">Dibothriocephalus latus</name>
    <name type="common">Fish tapeworm</name>
    <name type="synonym">Diphyllobothrium latum</name>
    <dbReference type="NCBI Taxonomy" id="60516"/>
    <lineage>
        <taxon>Eukaryota</taxon>
        <taxon>Metazoa</taxon>
        <taxon>Spiralia</taxon>
        <taxon>Lophotrochozoa</taxon>
        <taxon>Platyhelminthes</taxon>
        <taxon>Cestoda</taxon>
        <taxon>Eucestoda</taxon>
        <taxon>Diphyllobothriidea</taxon>
        <taxon>Diphyllobothriidae</taxon>
        <taxon>Dibothriocephalus</taxon>
    </lineage>
</organism>
<accession>A0A3P7M964</accession>
<reference evidence="1 2" key="1">
    <citation type="submission" date="2018-11" db="EMBL/GenBank/DDBJ databases">
        <authorList>
            <consortium name="Pathogen Informatics"/>
        </authorList>
    </citation>
    <scope>NUCLEOTIDE SEQUENCE [LARGE SCALE GENOMIC DNA]</scope>
</reference>
<sequence>MGGLTAARTGQSFSPTAVNAWGSHLRNIHSTEVQTPTTQFDMDDSFLMGGPFTHSVHPTECQVSEVDGIPAEIYKSCVDTLAA</sequence>
<evidence type="ECO:0000313" key="1">
    <source>
        <dbReference type="EMBL" id="VDN14521.1"/>
    </source>
</evidence>
<name>A0A3P7M964_DIBLA</name>